<proteinExistence type="predicted"/>
<dbReference type="PANTHER" id="PTHR33055">
    <property type="entry name" value="TRANSPOSASE FOR INSERTION SEQUENCE ELEMENT IS1111A"/>
    <property type="match status" value="1"/>
</dbReference>
<dbReference type="GO" id="GO:0004803">
    <property type="term" value="F:transposase activity"/>
    <property type="evidence" value="ECO:0007669"/>
    <property type="project" value="InterPro"/>
</dbReference>
<accession>A1BIG9</accession>
<dbReference type="Proteomes" id="UP000008701">
    <property type="component" value="Chromosome"/>
</dbReference>
<dbReference type="InterPro" id="IPR047650">
    <property type="entry name" value="Transpos_IS110"/>
</dbReference>
<dbReference type="AlphaFoldDB" id="A1BIG9"/>
<protein>
    <submittedName>
        <fullName evidence="2">Transposase IS116/IS110/IS902 family protein</fullName>
    </submittedName>
</protein>
<dbReference type="InterPro" id="IPR003346">
    <property type="entry name" value="Transposase_20"/>
</dbReference>
<feature type="domain" description="Transposase IS116/IS110/IS902 C-terminal" evidence="1">
    <location>
        <begin position="76"/>
        <end position="158"/>
    </location>
</feature>
<name>A1BIG9_CHLPD</name>
<dbReference type="STRING" id="290317.Cpha266_2194"/>
<evidence type="ECO:0000313" key="3">
    <source>
        <dbReference type="Proteomes" id="UP000008701"/>
    </source>
</evidence>
<dbReference type="Pfam" id="PF02371">
    <property type="entry name" value="Transposase_20"/>
    <property type="match status" value="1"/>
</dbReference>
<reference evidence="2 3" key="1">
    <citation type="submission" date="2006-12" db="EMBL/GenBank/DDBJ databases">
        <title>Complete sequence of Chlorobium phaeobacteroides DSM 266.</title>
        <authorList>
            <consortium name="US DOE Joint Genome Institute"/>
            <person name="Copeland A."/>
            <person name="Lucas S."/>
            <person name="Lapidus A."/>
            <person name="Barry K."/>
            <person name="Detter J.C."/>
            <person name="Glavina del Rio T."/>
            <person name="Hammon N."/>
            <person name="Israni S."/>
            <person name="Pitluck S."/>
            <person name="Goltsman E."/>
            <person name="Schmutz J."/>
            <person name="Larimer F."/>
            <person name="Land M."/>
            <person name="Hauser L."/>
            <person name="Mikhailova N."/>
            <person name="Li T."/>
            <person name="Overmann J."/>
            <person name="Bryant D.A."/>
            <person name="Richardson P."/>
        </authorList>
    </citation>
    <scope>NUCLEOTIDE SEQUENCE [LARGE SCALE GENOMIC DNA]</scope>
    <source>
        <strain evidence="2 3">DSM 266</strain>
    </source>
</reference>
<evidence type="ECO:0000259" key="1">
    <source>
        <dbReference type="Pfam" id="PF02371"/>
    </source>
</evidence>
<dbReference type="KEGG" id="cph:Cpha266_2194"/>
<dbReference type="PANTHER" id="PTHR33055:SF13">
    <property type="entry name" value="TRANSPOSASE"/>
    <property type="match status" value="1"/>
</dbReference>
<sequence precursor="true">MSRLASRGIWLSCCFCFSKAASTHRLFSHCTAKYNLLRYCTASPIPFSQLYQIRSDIADLDRQIFKIASSLPEYQYVISIPGFGPFITAKFLAAINDPKRFSNEAQVIKLAGFDLYASRSGKPAGKAVPMISKKGNAELRFALVQAAIVATTRNTLFIRYLNQKLQGREQEKGILKKMRTKVASKLLVIAWTLMKQHEYFNGEHLKLT</sequence>
<gene>
    <name evidence="2" type="ordered locus">Cpha266_2194</name>
</gene>
<dbReference type="eggNOG" id="COG3547">
    <property type="taxonomic scope" value="Bacteria"/>
</dbReference>
<dbReference type="HOGENOM" id="CLU_1319018_0_0_10"/>
<dbReference type="EMBL" id="CP000492">
    <property type="protein sequence ID" value="ABL66196.1"/>
    <property type="molecule type" value="Genomic_DNA"/>
</dbReference>
<evidence type="ECO:0000313" key="2">
    <source>
        <dbReference type="EMBL" id="ABL66196.1"/>
    </source>
</evidence>
<dbReference type="GO" id="GO:0003677">
    <property type="term" value="F:DNA binding"/>
    <property type="evidence" value="ECO:0007669"/>
    <property type="project" value="InterPro"/>
</dbReference>
<organism evidence="2 3">
    <name type="scientific">Chlorobium phaeobacteroides (strain DSM 266 / SMG 266 / 2430)</name>
    <dbReference type="NCBI Taxonomy" id="290317"/>
    <lineage>
        <taxon>Bacteria</taxon>
        <taxon>Pseudomonadati</taxon>
        <taxon>Chlorobiota</taxon>
        <taxon>Chlorobiia</taxon>
        <taxon>Chlorobiales</taxon>
        <taxon>Chlorobiaceae</taxon>
        <taxon>Chlorobium/Pelodictyon group</taxon>
        <taxon>Chlorobium</taxon>
    </lineage>
</organism>
<dbReference type="GO" id="GO:0006313">
    <property type="term" value="P:DNA transposition"/>
    <property type="evidence" value="ECO:0007669"/>
    <property type="project" value="InterPro"/>
</dbReference>
<keyword evidence="3" id="KW-1185">Reference proteome</keyword>